<dbReference type="PANTHER" id="PTHR22923:SF116">
    <property type="entry name" value="C1Q DOMAIN-CONTAINING PROTEIN"/>
    <property type="match status" value="1"/>
</dbReference>
<dbReference type="SUPFAM" id="SSF49842">
    <property type="entry name" value="TNF-like"/>
    <property type="match status" value="1"/>
</dbReference>
<dbReference type="InterPro" id="IPR001073">
    <property type="entry name" value="C1q_dom"/>
</dbReference>
<evidence type="ECO:0000313" key="6">
    <source>
        <dbReference type="Proteomes" id="UP000507470"/>
    </source>
</evidence>
<evidence type="ECO:0000256" key="1">
    <source>
        <dbReference type="ARBA" id="ARBA00004613"/>
    </source>
</evidence>
<feature type="domain" description="C1q" evidence="4">
    <location>
        <begin position="71"/>
        <end position="198"/>
    </location>
</feature>
<dbReference type="AlphaFoldDB" id="A0A6J7ZZL7"/>
<dbReference type="Gene3D" id="2.60.120.40">
    <property type="match status" value="1"/>
</dbReference>
<evidence type="ECO:0000259" key="4">
    <source>
        <dbReference type="PROSITE" id="PS50871"/>
    </source>
</evidence>
<sequence>MKIWISNAQQINEAELRRDTEFKLMQSSFMQDQDKFNRSFNDIVEYFQTVSKKKLQDLIVQQREDFSKMVAKNDVIAFSAYRSASQSLSSGTIVHFDKVWTNIGNGYNPNTGIFTAPRTGLYHFTSVVMSGHNSIILRLFLNDSIKSMIYVFDEYDTSSFDVLLSLEKSDTILIKSNGNYIVNSSGVNYISFSGYIIK</sequence>
<evidence type="ECO:0000256" key="3">
    <source>
        <dbReference type="ARBA" id="ARBA00022729"/>
    </source>
</evidence>
<evidence type="ECO:0000313" key="5">
    <source>
        <dbReference type="EMBL" id="CAC5358875.1"/>
    </source>
</evidence>
<evidence type="ECO:0000256" key="2">
    <source>
        <dbReference type="ARBA" id="ARBA00022525"/>
    </source>
</evidence>
<dbReference type="PROSITE" id="PS50871">
    <property type="entry name" value="C1Q"/>
    <property type="match status" value="1"/>
</dbReference>
<keyword evidence="6" id="KW-1185">Reference proteome</keyword>
<name>A0A6J7ZZL7_MYTCO</name>
<dbReference type="EMBL" id="CACVKT020000411">
    <property type="protein sequence ID" value="CAC5358875.1"/>
    <property type="molecule type" value="Genomic_DNA"/>
</dbReference>
<keyword evidence="2" id="KW-0964">Secreted</keyword>
<gene>
    <name evidence="5" type="ORF">MCOR_1938</name>
</gene>
<dbReference type="OrthoDB" id="6161803at2759"/>
<organism evidence="5 6">
    <name type="scientific">Mytilus coruscus</name>
    <name type="common">Sea mussel</name>
    <dbReference type="NCBI Taxonomy" id="42192"/>
    <lineage>
        <taxon>Eukaryota</taxon>
        <taxon>Metazoa</taxon>
        <taxon>Spiralia</taxon>
        <taxon>Lophotrochozoa</taxon>
        <taxon>Mollusca</taxon>
        <taxon>Bivalvia</taxon>
        <taxon>Autobranchia</taxon>
        <taxon>Pteriomorphia</taxon>
        <taxon>Mytilida</taxon>
        <taxon>Mytiloidea</taxon>
        <taxon>Mytilidae</taxon>
        <taxon>Mytilinae</taxon>
        <taxon>Mytilus</taxon>
    </lineage>
</organism>
<dbReference type="Pfam" id="PF00386">
    <property type="entry name" value="C1q"/>
    <property type="match status" value="1"/>
</dbReference>
<dbReference type="InterPro" id="IPR050822">
    <property type="entry name" value="Cerebellin_Synaptic_Org"/>
</dbReference>
<dbReference type="SMART" id="SM00110">
    <property type="entry name" value="C1Q"/>
    <property type="match status" value="1"/>
</dbReference>
<keyword evidence="3" id="KW-0732">Signal</keyword>
<reference evidence="5 6" key="1">
    <citation type="submission" date="2020-06" db="EMBL/GenBank/DDBJ databases">
        <authorList>
            <person name="Li R."/>
            <person name="Bekaert M."/>
        </authorList>
    </citation>
    <scope>NUCLEOTIDE SEQUENCE [LARGE SCALE GENOMIC DNA]</scope>
    <source>
        <strain evidence="6">wild</strain>
    </source>
</reference>
<comment type="subcellular location">
    <subcellularLocation>
        <location evidence="1">Secreted</location>
    </subcellularLocation>
</comment>
<proteinExistence type="predicted"/>
<dbReference type="PRINTS" id="PR00007">
    <property type="entry name" value="COMPLEMNTC1Q"/>
</dbReference>
<dbReference type="PANTHER" id="PTHR22923">
    <property type="entry name" value="CEREBELLIN-RELATED"/>
    <property type="match status" value="1"/>
</dbReference>
<protein>
    <recommendedName>
        <fullName evidence="4">C1q domain-containing protein</fullName>
    </recommendedName>
</protein>
<dbReference type="InterPro" id="IPR008983">
    <property type="entry name" value="Tumour_necrosis_fac-like_dom"/>
</dbReference>
<accession>A0A6J7ZZL7</accession>
<dbReference type="GO" id="GO:0005576">
    <property type="term" value="C:extracellular region"/>
    <property type="evidence" value="ECO:0007669"/>
    <property type="project" value="UniProtKB-SubCell"/>
</dbReference>
<dbReference type="Proteomes" id="UP000507470">
    <property type="component" value="Unassembled WGS sequence"/>
</dbReference>